<evidence type="ECO:0000256" key="1">
    <source>
        <dbReference type="ARBA" id="ARBA00023118"/>
    </source>
</evidence>
<protein>
    <recommendedName>
        <fullName evidence="3">CRISPR-associated protein Cas5</fullName>
    </recommendedName>
</protein>
<dbReference type="NCBIfam" id="TIGR02593">
    <property type="entry name" value="CRISPR_cas5"/>
    <property type="match status" value="1"/>
</dbReference>
<dbReference type="GO" id="GO:0043571">
    <property type="term" value="P:maintenance of CRISPR repeat elements"/>
    <property type="evidence" value="ECO:0007669"/>
    <property type="project" value="InterPro"/>
</dbReference>
<dbReference type="EMBL" id="OJIN01000101">
    <property type="protein sequence ID" value="SPD73545.1"/>
    <property type="molecule type" value="Genomic_DNA"/>
</dbReference>
<dbReference type="GO" id="GO:0051607">
    <property type="term" value="P:defense response to virus"/>
    <property type="evidence" value="ECO:0007669"/>
    <property type="project" value="UniProtKB-KW"/>
</dbReference>
<evidence type="ECO:0000313" key="2">
    <source>
        <dbReference type="EMBL" id="SPD73545.1"/>
    </source>
</evidence>
<dbReference type="Gene3D" id="3.30.70.2660">
    <property type="match status" value="1"/>
</dbReference>
<reference evidence="2" key="1">
    <citation type="submission" date="2018-01" db="EMBL/GenBank/DDBJ databases">
        <authorList>
            <person name="Regsiter A."/>
            <person name="William W."/>
        </authorList>
    </citation>
    <scope>NUCLEOTIDE SEQUENCE</scope>
    <source>
        <strain evidence="2">TRIP AH-1</strain>
    </source>
</reference>
<dbReference type="InterPro" id="IPR021124">
    <property type="entry name" value="CRISPR-assoc_prot_Cas5"/>
</dbReference>
<dbReference type="InterPro" id="IPR013422">
    <property type="entry name" value="CRISPR-assoc_prot_Cas5_N"/>
</dbReference>
<name>A0A445MVP1_9BACT</name>
<organism evidence="2">
    <name type="scientific">uncultured Desulfobacterium sp</name>
    <dbReference type="NCBI Taxonomy" id="201089"/>
    <lineage>
        <taxon>Bacteria</taxon>
        <taxon>Pseudomonadati</taxon>
        <taxon>Thermodesulfobacteriota</taxon>
        <taxon>Desulfobacteria</taxon>
        <taxon>Desulfobacterales</taxon>
        <taxon>Desulfobacteriaceae</taxon>
        <taxon>Desulfobacterium</taxon>
        <taxon>environmental samples</taxon>
    </lineage>
</organism>
<dbReference type="AlphaFoldDB" id="A0A445MVP1"/>
<proteinExistence type="predicted"/>
<evidence type="ECO:0008006" key="3">
    <source>
        <dbReference type="Google" id="ProtNLM"/>
    </source>
</evidence>
<gene>
    <name evidence="2" type="ORF">PITCH_A190121</name>
</gene>
<keyword evidence="1" id="KW-0051">Antiviral defense</keyword>
<accession>A0A445MVP1</accession>
<sequence length="215" mass="24395">MNSEYLISMEVSGKTAMWTRPDTGATPVSYPVPPWSAAKGLFEAIVRLKNTIIIPTAVEICSPITYHDYTTNYGGPLRKGEQITKNDSFQHKATVLINVCYKLYAKIEDLKYVPKTLSEAAALNGVNSRHYCQDRFNRRLRRGQFHDTPCLGWREFVPDYIGACRDSTKIETSHNEEIASFLYCVFDPETGVPKPRYVKNSSGRKIVNGRLEYAE</sequence>
<dbReference type="Pfam" id="PF09704">
    <property type="entry name" value="Cas_Cas5d"/>
    <property type="match status" value="1"/>
</dbReference>